<proteinExistence type="predicted"/>
<gene>
    <name evidence="1" type="ORF">RDB_LOCUS99474</name>
</gene>
<organism evidence="1 2">
    <name type="scientific">Rhizoctonia solani</name>
    <dbReference type="NCBI Taxonomy" id="456999"/>
    <lineage>
        <taxon>Eukaryota</taxon>
        <taxon>Fungi</taxon>
        <taxon>Dikarya</taxon>
        <taxon>Basidiomycota</taxon>
        <taxon>Agaricomycotina</taxon>
        <taxon>Agaricomycetes</taxon>
        <taxon>Cantharellales</taxon>
        <taxon>Ceratobasidiaceae</taxon>
        <taxon>Rhizoctonia</taxon>
    </lineage>
</organism>
<accession>A0A8H3BSM7</accession>
<dbReference type="AlphaFoldDB" id="A0A8H3BSM7"/>
<dbReference type="Proteomes" id="UP000663843">
    <property type="component" value="Unassembled WGS sequence"/>
</dbReference>
<evidence type="ECO:0000313" key="1">
    <source>
        <dbReference type="EMBL" id="CAE6464180.1"/>
    </source>
</evidence>
<name>A0A8H3BSM7_9AGAM</name>
<evidence type="ECO:0000313" key="2">
    <source>
        <dbReference type="Proteomes" id="UP000663843"/>
    </source>
</evidence>
<sequence>MANLPPELVPLIIGSHSTALSLALVNKYYNDIVTRILYKDVALFGSGTLKKFSVTMIAGRPFLRNYPVSLSINYWPDSWSGVAHLLPDIKQTLMHVPNLQYLSIYSAGDDPIPRYLVEEPQYPFRLRRILITPFRDPVFVKFLETQPEIEEITFGVIDYDGAERAQTWCVDITPLQPRILPKLRAIRSHQSDISFMVPHHPVSEISLCETYRDTEIHKEIAKSSVPLKRLAECIEIWEQPWESGLVLRWLPSLEFCWRSLSEYSLDIDPFPQRDFPRSIYDFLKERDAPSYGLDVLRNSLSAFSVLKKFKFKFRDDGFYDLTSEFRQTVPELSRLDVWQDSCPSLVEVSVFKIILN</sequence>
<protein>
    <submittedName>
        <fullName evidence="1">Uncharacterized protein</fullName>
    </submittedName>
</protein>
<reference evidence="1" key="1">
    <citation type="submission" date="2021-01" db="EMBL/GenBank/DDBJ databases">
        <authorList>
            <person name="Kaushik A."/>
        </authorList>
    </citation>
    <scope>NUCLEOTIDE SEQUENCE</scope>
    <source>
        <strain evidence="1">AG2-2IIIB</strain>
    </source>
</reference>
<comment type="caution">
    <text evidence="1">The sequence shown here is derived from an EMBL/GenBank/DDBJ whole genome shotgun (WGS) entry which is preliminary data.</text>
</comment>
<dbReference type="EMBL" id="CAJMWT010003132">
    <property type="protein sequence ID" value="CAE6464180.1"/>
    <property type="molecule type" value="Genomic_DNA"/>
</dbReference>